<keyword evidence="2" id="KW-1185">Reference proteome</keyword>
<evidence type="ECO:0000313" key="1">
    <source>
        <dbReference type="EMBL" id="MFC4101191.1"/>
    </source>
</evidence>
<organism evidence="1 2">
    <name type="scientific">Paenibacillus xanthanilyticus</name>
    <dbReference type="NCBI Taxonomy" id="1783531"/>
    <lineage>
        <taxon>Bacteria</taxon>
        <taxon>Bacillati</taxon>
        <taxon>Bacillota</taxon>
        <taxon>Bacilli</taxon>
        <taxon>Bacillales</taxon>
        <taxon>Paenibacillaceae</taxon>
        <taxon>Paenibacillus</taxon>
    </lineage>
</organism>
<gene>
    <name evidence="1" type="ORF">ACFOZ8_16235</name>
</gene>
<evidence type="ECO:0000313" key="2">
    <source>
        <dbReference type="Proteomes" id="UP001595715"/>
    </source>
</evidence>
<proteinExistence type="predicted"/>
<dbReference type="RefSeq" id="WP_377719816.1">
    <property type="nucleotide sequence ID" value="NZ_JBHSAM010000028.1"/>
</dbReference>
<comment type="caution">
    <text evidence="1">The sequence shown here is derived from an EMBL/GenBank/DDBJ whole genome shotgun (WGS) entry which is preliminary data.</text>
</comment>
<sequence length="133" mass="15322">MKQVIMMNKDTPEYTLAETLSGRWRKLGPGVRAGTLLVEMGDAAMVSLHISSQRLDIMLKDEQDVFQYAGDLTFEDLDAEGKMHFHSWAIEHIHLNNQHILIDNPLNDLTSLFIQISLAKRREAEKRFLQQDE</sequence>
<accession>A0ABV8K5A5</accession>
<protein>
    <submittedName>
        <fullName evidence="1">Uncharacterized protein</fullName>
    </submittedName>
</protein>
<dbReference type="Proteomes" id="UP001595715">
    <property type="component" value="Unassembled WGS sequence"/>
</dbReference>
<dbReference type="EMBL" id="JBHSAM010000028">
    <property type="protein sequence ID" value="MFC4101191.1"/>
    <property type="molecule type" value="Genomic_DNA"/>
</dbReference>
<reference evidence="2" key="1">
    <citation type="journal article" date="2019" name="Int. J. Syst. Evol. Microbiol.">
        <title>The Global Catalogue of Microorganisms (GCM) 10K type strain sequencing project: providing services to taxonomists for standard genome sequencing and annotation.</title>
        <authorList>
            <consortium name="The Broad Institute Genomics Platform"/>
            <consortium name="The Broad Institute Genome Sequencing Center for Infectious Disease"/>
            <person name="Wu L."/>
            <person name="Ma J."/>
        </authorList>
    </citation>
    <scope>NUCLEOTIDE SEQUENCE [LARGE SCALE GENOMIC DNA]</scope>
    <source>
        <strain evidence="2">IBRC-M 10987</strain>
    </source>
</reference>
<name>A0ABV8K5A5_9BACL</name>